<gene>
    <name evidence="1" type="ORF">MB84_30765</name>
</gene>
<protein>
    <recommendedName>
        <fullName evidence="3">Entry exclusion protein</fullName>
    </recommendedName>
</protein>
<reference evidence="1" key="1">
    <citation type="submission" date="2016-06" db="EMBL/GenBank/DDBJ databases">
        <title>Pandoraea oxalativorans DSM 23570 Genome Sequencing.</title>
        <authorList>
            <person name="Ee R."/>
            <person name="Lim Y.-L."/>
            <person name="Yong D."/>
            <person name="Yin W.-F."/>
            <person name="Chan K.-G."/>
        </authorList>
    </citation>
    <scope>NUCLEOTIDE SEQUENCE</scope>
    <source>
        <strain evidence="1">DSM 23570</strain>
        <plasmid evidence="1">pPO70-4</plasmid>
    </source>
</reference>
<keyword evidence="1" id="KW-0614">Plasmid</keyword>
<accession>A0A0G3ID12</accession>
<dbReference type="NCBIfam" id="NF033894">
    <property type="entry name" value="Eex_IncN"/>
    <property type="match status" value="1"/>
</dbReference>
<dbReference type="RefSeq" id="WP_052654835.1">
    <property type="nucleotide sequence ID" value="NZ_CP011521.2"/>
</dbReference>
<dbReference type="OrthoDB" id="6944087at2"/>
<name>A0A0G3ID12_9BURK</name>
<proteinExistence type="predicted"/>
<dbReference type="PROSITE" id="PS51257">
    <property type="entry name" value="PROKAR_LIPOPROTEIN"/>
    <property type="match status" value="1"/>
</dbReference>
<geneLocation type="plasmid" evidence="1 2">
    <name>pPO70-4</name>
</geneLocation>
<keyword evidence="2" id="KW-1185">Reference proteome</keyword>
<evidence type="ECO:0000313" key="1">
    <source>
        <dbReference type="EMBL" id="AKK25107.1"/>
    </source>
</evidence>
<evidence type="ECO:0000313" key="2">
    <source>
        <dbReference type="Proteomes" id="UP000035050"/>
    </source>
</evidence>
<dbReference type="KEGG" id="pox:MB84_30765"/>
<organism evidence="1 2">
    <name type="scientific">Pandoraea oxalativorans</name>
    <dbReference type="NCBI Taxonomy" id="573737"/>
    <lineage>
        <taxon>Bacteria</taxon>
        <taxon>Pseudomonadati</taxon>
        <taxon>Pseudomonadota</taxon>
        <taxon>Betaproteobacteria</taxon>
        <taxon>Burkholderiales</taxon>
        <taxon>Burkholderiaceae</taxon>
        <taxon>Pandoraea</taxon>
    </lineage>
</organism>
<dbReference type="AlphaFoldDB" id="A0A0G3ID12"/>
<dbReference type="PATRIC" id="fig|573737.6.peg.6247"/>
<dbReference type="InterPro" id="IPR047937">
    <property type="entry name" value="Eex_IncN-like"/>
</dbReference>
<sequence length="88" mass="9671">MKKTLLVLAVLILAACSKTESTYTRSWYREHDAEREAMVAQCKDDAAKAVTPECVNATNAASDIFINGKNYYRKGGDNDANNAPNLTK</sequence>
<dbReference type="EMBL" id="CP011521">
    <property type="protein sequence ID" value="AKK25107.1"/>
    <property type="molecule type" value="Genomic_DNA"/>
</dbReference>
<evidence type="ECO:0008006" key="3">
    <source>
        <dbReference type="Google" id="ProtNLM"/>
    </source>
</evidence>
<dbReference type="Proteomes" id="UP000035050">
    <property type="component" value="Plasmid pPO70-4"/>
</dbReference>